<evidence type="ECO:0000259" key="5">
    <source>
        <dbReference type="PROSITE" id="PS51063"/>
    </source>
</evidence>
<dbReference type="InterPro" id="IPR036390">
    <property type="entry name" value="WH_DNA-bd_sf"/>
</dbReference>
<dbReference type="EMBL" id="BJXN01000020">
    <property type="protein sequence ID" value="GEM90754.1"/>
    <property type="molecule type" value="Genomic_DNA"/>
</dbReference>
<protein>
    <submittedName>
        <fullName evidence="6">Cyclic nucleotide-binding protein</fullName>
    </submittedName>
</protein>
<dbReference type="GO" id="GO:0005829">
    <property type="term" value="C:cytosol"/>
    <property type="evidence" value="ECO:0007669"/>
    <property type="project" value="TreeGrafter"/>
</dbReference>
<dbReference type="PANTHER" id="PTHR24567">
    <property type="entry name" value="CRP FAMILY TRANSCRIPTIONAL REGULATORY PROTEIN"/>
    <property type="match status" value="1"/>
</dbReference>
<dbReference type="SMART" id="SM00419">
    <property type="entry name" value="HTH_CRP"/>
    <property type="match status" value="1"/>
</dbReference>
<proteinExistence type="predicted"/>
<name>A0A511RM73_9DEIN</name>
<dbReference type="PANTHER" id="PTHR24567:SF74">
    <property type="entry name" value="HTH-TYPE TRANSCRIPTIONAL REGULATOR ARCR"/>
    <property type="match status" value="1"/>
</dbReference>
<dbReference type="CDD" id="cd00038">
    <property type="entry name" value="CAP_ED"/>
    <property type="match status" value="1"/>
</dbReference>
<evidence type="ECO:0000256" key="1">
    <source>
        <dbReference type="ARBA" id="ARBA00023015"/>
    </source>
</evidence>
<reference evidence="6 7" key="1">
    <citation type="submission" date="2019-07" db="EMBL/GenBank/DDBJ databases">
        <title>Whole genome shotgun sequence of Oceanithermus desulfurans NBRC 100063.</title>
        <authorList>
            <person name="Hosoyama A."/>
            <person name="Uohara A."/>
            <person name="Ohji S."/>
            <person name="Ichikawa N."/>
        </authorList>
    </citation>
    <scope>NUCLEOTIDE SEQUENCE [LARGE SCALE GENOMIC DNA]</scope>
    <source>
        <strain evidence="6 7">NBRC 100063</strain>
    </source>
</reference>
<evidence type="ECO:0000313" key="6">
    <source>
        <dbReference type="EMBL" id="GEM90754.1"/>
    </source>
</evidence>
<dbReference type="InterPro" id="IPR018490">
    <property type="entry name" value="cNMP-bd_dom_sf"/>
</dbReference>
<dbReference type="Gene3D" id="2.60.120.10">
    <property type="entry name" value="Jelly Rolls"/>
    <property type="match status" value="1"/>
</dbReference>
<keyword evidence="2" id="KW-0238">DNA-binding</keyword>
<dbReference type="InterPro" id="IPR050397">
    <property type="entry name" value="Env_Response_Regulators"/>
</dbReference>
<dbReference type="SMART" id="SM00100">
    <property type="entry name" value="cNMP"/>
    <property type="match status" value="1"/>
</dbReference>
<dbReference type="PROSITE" id="PS51063">
    <property type="entry name" value="HTH_CRP_2"/>
    <property type="match status" value="1"/>
</dbReference>
<dbReference type="SUPFAM" id="SSF46785">
    <property type="entry name" value="Winged helix' DNA-binding domain"/>
    <property type="match status" value="1"/>
</dbReference>
<dbReference type="Proteomes" id="UP000321827">
    <property type="component" value="Unassembled WGS sequence"/>
</dbReference>
<organism evidence="6 7">
    <name type="scientific">Oceanithermus desulfurans NBRC 100063</name>
    <dbReference type="NCBI Taxonomy" id="1227550"/>
    <lineage>
        <taxon>Bacteria</taxon>
        <taxon>Thermotogati</taxon>
        <taxon>Deinococcota</taxon>
        <taxon>Deinococci</taxon>
        <taxon>Thermales</taxon>
        <taxon>Thermaceae</taxon>
        <taxon>Oceanithermus</taxon>
    </lineage>
</organism>
<evidence type="ECO:0000256" key="3">
    <source>
        <dbReference type="ARBA" id="ARBA00023163"/>
    </source>
</evidence>
<dbReference type="RefSeq" id="WP_183677848.1">
    <property type="nucleotide sequence ID" value="NZ_BJXN01000020.1"/>
</dbReference>
<evidence type="ECO:0000313" key="7">
    <source>
        <dbReference type="Proteomes" id="UP000321827"/>
    </source>
</evidence>
<dbReference type="SUPFAM" id="SSF51206">
    <property type="entry name" value="cAMP-binding domain-like"/>
    <property type="match status" value="1"/>
</dbReference>
<sequence>MRPDEPVDLPQALADALEPLSLRAGREVFAEGEPAAALYLVASGWVRLYRLSPKGREVTTLVLDPGELFGEEALEEEGRYAHHAEALTPAQVLRLPRPGLLEAWRSAEVRRWLLERIVRRLHGAQDRYRERRYHEVLPRLAALLVEQMRPGREGLEVPLSHEQMSHRLGTGRDTVTRALGALALRDLLEINYRRVVVLDPEAVRRLASGLGEDRE</sequence>
<keyword evidence="3" id="KW-0804">Transcription</keyword>
<dbReference type="InterPro" id="IPR000595">
    <property type="entry name" value="cNMP-bd_dom"/>
</dbReference>
<dbReference type="PROSITE" id="PS50042">
    <property type="entry name" value="CNMP_BINDING_3"/>
    <property type="match status" value="1"/>
</dbReference>
<accession>A0A511RM73</accession>
<dbReference type="Pfam" id="PF13545">
    <property type="entry name" value="HTH_Crp_2"/>
    <property type="match status" value="1"/>
</dbReference>
<dbReference type="InterPro" id="IPR014710">
    <property type="entry name" value="RmlC-like_jellyroll"/>
</dbReference>
<comment type="caution">
    <text evidence="6">The sequence shown here is derived from an EMBL/GenBank/DDBJ whole genome shotgun (WGS) entry which is preliminary data.</text>
</comment>
<dbReference type="InterPro" id="IPR012318">
    <property type="entry name" value="HTH_CRP"/>
</dbReference>
<dbReference type="AlphaFoldDB" id="A0A511RM73"/>
<feature type="domain" description="HTH crp-type" evidence="5">
    <location>
        <begin position="134"/>
        <end position="201"/>
    </location>
</feature>
<dbReference type="GO" id="GO:0003677">
    <property type="term" value="F:DNA binding"/>
    <property type="evidence" value="ECO:0007669"/>
    <property type="project" value="UniProtKB-KW"/>
</dbReference>
<evidence type="ECO:0000259" key="4">
    <source>
        <dbReference type="PROSITE" id="PS50042"/>
    </source>
</evidence>
<feature type="domain" description="Cyclic nucleotide-binding" evidence="4">
    <location>
        <begin position="13"/>
        <end position="97"/>
    </location>
</feature>
<gene>
    <name evidence="6" type="ORF">ODE01S_21880</name>
</gene>
<keyword evidence="1" id="KW-0805">Transcription regulation</keyword>
<dbReference type="Pfam" id="PF00027">
    <property type="entry name" value="cNMP_binding"/>
    <property type="match status" value="1"/>
</dbReference>
<dbReference type="GO" id="GO:0003700">
    <property type="term" value="F:DNA-binding transcription factor activity"/>
    <property type="evidence" value="ECO:0007669"/>
    <property type="project" value="TreeGrafter"/>
</dbReference>
<evidence type="ECO:0000256" key="2">
    <source>
        <dbReference type="ARBA" id="ARBA00023125"/>
    </source>
</evidence>